<proteinExistence type="predicted"/>
<gene>
    <name evidence="1" type="ORF">SDC9_191676</name>
</gene>
<organism evidence="1">
    <name type="scientific">bioreactor metagenome</name>
    <dbReference type="NCBI Taxonomy" id="1076179"/>
    <lineage>
        <taxon>unclassified sequences</taxon>
        <taxon>metagenomes</taxon>
        <taxon>ecological metagenomes</taxon>
    </lineage>
</organism>
<dbReference type="AlphaFoldDB" id="A0A645HYJ2"/>
<name>A0A645HYJ2_9ZZZZ</name>
<dbReference type="EMBL" id="VSSQ01102992">
    <property type="protein sequence ID" value="MPN44115.1"/>
    <property type="molecule type" value="Genomic_DNA"/>
</dbReference>
<accession>A0A645HYJ2</accession>
<comment type="caution">
    <text evidence="1">The sequence shown here is derived from an EMBL/GenBank/DDBJ whole genome shotgun (WGS) entry which is preliminary data.</text>
</comment>
<reference evidence="1" key="1">
    <citation type="submission" date="2019-08" db="EMBL/GenBank/DDBJ databases">
        <authorList>
            <person name="Kucharzyk K."/>
            <person name="Murdoch R.W."/>
            <person name="Higgins S."/>
            <person name="Loffler F."/>
        </authorList>
    </citation>
    <scope>NUCLEOTIDE SEQUENCE</scope>
</reference>
<protein>
    <submittedName>
        <fullName evidence="1">Uncharacterized protein</fullName>
    </submittedName>
</protein>
<evidence type="ECO:0000313" key="1">
    <source>
        <dbReference type="EMBL" id="MPN44115.1"/>
    </source>
</evidence>
<sequence length="116" mass="12922">MKGHDNFVERNFRQSGGVCIGKAVFMIIGNRQACRRIINVFRIADNSFDQPLPADFACSRRNSITGSQAVSFGKTAVKQKSVCLIVLQLAAGQKLRHIDCRPFINTVDMQHRAGWA</sequence>